<dbReference type="InterPro" id="IPR018106">
    <property type="entry name" value="CAP_CS_N"/>
</dbReference>
<dbReference type="SUPFAM" id="SSF101278">
    <property type="entry name" value="N-terminal domain of adenylylcyclase associated protein, CAP"/>
    <property type="match status" value="1"/>
</dbReference>
<dbReference type="EMBL" id="JARVKF010000385">
    <property type="protein sequence ID" value="KAK9418362.1"/>
    <property type="molecule type" value="Genomic_DNA"/>
</dbReference>
<gene>
    <name evidence="3" type="ORF">SUNI508_08089</name>
</gene>
<dbReference type="InterPro" id="IPR036222">
    <property type="entry name" value="CAP_N_sf"/>
</dbReference>
<dbReference type="InterPro" id="IPR013992">
    <property type="entry name" value="Adenylate_cyclase-assoc_CAP_N"/>
</dbReference>
<evidence type="ECO:0000313" key="4">
    <source>
        <dbReference type="Proteomes" id="UP001408356"/>
    </source>
</evidence>
<dbReference type="InterPro" id="IPR001837">
    <property type="entry name" value="Adenylate_cyclase-assoc_CAP"/>
</dbReference>
<proteinExistence type="predicted"/>
<dbReference type="Pfam" id="PF21938">
    <property type="entry name" value="CAP_N"/>
    <property type="match status" value="1"/>
</dbReference>
<dbReference type="Pfam" id="PF01213">
    <property type="entry name" value="CAP_N-CM"/>
    <property type="match status" value="1"/>
</dbReference>
<dbReference type="Gene3D" id="1.25.40.330">
    <property type="entry name" value="Adenylate cyclase-associated CAP, N-terminal domain"/>
    <property type="match status" value="1"/>
</dbReference>
<evidence type="ECO:0000259" key="2">
    <source>
        <dbReference type="Pfam" id="PF21938"/>
    </source>
</evidence>
<protein>
    <submittedName>
        <fullName evidence="3">Adenylate cyclase-associated CAP N-terminal domain-containing protein</fullName>
    </submittedName>
</protein>
<dbReference type="PANTHER" id="PTHR10652:SF0">
    <property type="entry name" value="ADENYLYL CYCLASE-ASSOCIATED PROTEIN"/>
    <property type="match status" value="1"/>
</dbReference>
<feature type="region of interest" description="Disordered" evidence="1">
    <location>
        <begin position="842"/>
        <end position="883"/>
    </location>
</feature>
<name>A0ABR2UV24_9PEZI</name>
<evidence type="ECO:0000313" key="3">
    <source>
        <dbReference type="EMBL" id="KAK9418362.1"/>
    </source>
</evidence>
<dbReference type="InterPro" id="IPR053950">
    <property type="entry name" value="CAP_N"/>
</dbReference>
<keyword evidence="4" id="KW-1185">Reference proteome</keyword>
<feature type="region of interest" description="Disordered" evidence="1">
    <location>
        <begin position="253"/>
        <end position="358"/>
    </location>
</feature>
<feature type="compositionally biased region" description="Low complexity" evidence="1">
    <location>
        <begin position="842"/>
        <end position="853"/>
    </location>
</feature>
<organism evidence="3 4">
    <name type="scientific">Seiridium unicorne</name>
    <dbReference type="NCBI Taxonomy" id="138068"/>
    <lineage>
        <taxon>Eukaryota</taxon>
        <taxon>Fungi</taxon>
        <taxon>Dikarya</taxon>
        <taxon>Ascomycota</taxon>
        <taxon>Pezizomycotina</taxon>
        <taxon>Sordariomycetes</taxon>
        <taxon>Xylariomycetidae</taxon>
        <taxon>Amphisphaeriales</taxon>
        <taxon>Sporocadaceae</taxon>
        <taxon>Seiridium</taxon>
    </lineage>
</organism>
<dbReference type="Proteomes" id="UP001408356">
    <property type="component" value="Unassembled WGS sequence"/>
</dbReference>
<comment type="caution">
    <text evidence="3">The sequence shown here is derived from an EMBL/GenBank/DDBJ whole genome shotgun (WGS) entry which is preliminary data.</text>
</comment>
<feature type="compositionally biased region" description="Low complexity" evidence="1">
    <location>
        <begin position="265"/>
        <end position="275"/>
    </location>
</feature>
<feature type="compositionally biased region" description="Low complexity" evidence="1">
    <location>
        <begin position="328"/>
        <end position="348"/>
    </location>
</feature>
<feature type="domain" description="CAP N-terminal" evidence="2">
    <location>
        <begin position="890"/>
        <end position="1044"/>
    </location>
</feature>
<sequence length="1058" mass="113224">MYGYFVSLGTGYGAGENKDWQATWNGWRMPDNYHVEYAYKHYSDNGWLAGHWFGPAISQGAPEAGPGTQGPIYVGPPVGLHEIPRQNFPRPVMNGARPVWPENHVAPVVFAPPAPAAPSAPPGPSGSGFLSPPRAMAPAASPLALSPSLPNPLGFLSPPRAPPRPAVLNDPFGMAWLTVPPGLQPPADNGGNNGLQPNVVSPVPGFVGAPSGVVHPGASFAGIPSRIVEPGARFGPAPNVGVSPIPGFQPVGLGPHSFAMPRTASGSGSSSSNGSPLYDPLGISDGQNNGVVAPGNPQARRSVSPAANGLVLFSDNHYPSGPLDQANAQAAGDPSQPGQPPSQAGSSPNPADPSLGDSYIFDSPHYQAFLDSLLDGRAPAPDAFVDPQLVQAALSPRLPIIASPPGHNQVASLPLPLWTPTPLPQVLGPPPNNADELIAQNPAVFQPHTQRIRDLWTLPVVNGNVDFSNAAMSRSNVNQIRALLSPTPIRITSEPVERPLSPGSLVPMFARRDEALPPNHPAAANHGVSPLATIPTNRTFIRGAIVPIAGVCVHCHDYTHGICESTDHSHKERCFVCSQCNETMTQNLWNLIVSFELFRSGYEVFDLLHLEGQAPQYDPRVRTQNHYPGEGNVVRGAVYSVRGHSGCACAEKLLDRRLCGTHRAQGFFDTHNRIHQMAAYVWNKFDVGDICFACLQNSQQRPDDPTANGAEAGRAWQCMNCSALVLGVSPELLASSSIGLYQQMPNHPEGRTRPLLIEPAIGSNSAPNNQSTGTTGVILGTPIPSPEAQNTNTPDLMSGRIFMSNAIRWELRVNNMNNPTTLMKRLEAVAARLEDVAEAIESSKNAAPAADASPAPPKPSGLASDPVHDARLPPSTGDSQEPLPKSVEAFDIFLEESVGRYVRLSNELGGPVARQAVGVLAGFKEQRRILLIASKTVKPDASGWQSLTRQMSYVAAAVVAIQEASRGDSLHMHLSCVADGVPMLSWIEVELRAFKRVDKFLGHSQYFGNKLLTEYKEKDRKHVEWVQSYYQIFRDLSNFIKEELPLGIGWLGKYNDDQ</sequence>
<accession>A0ABR2UV24</accession>
<dbReference type="PROSITE" id="PS01088">
    <property type="entry name" value="CAP_1"/>
    <property type="match status" value="1"/>
</dbReference>
<reference evidence="3 4" key="1">
    <citation type="journal article" date="2024" name="J. Plant Pathol.">
        <title>Sequence and assembly of the genome of Seiridium unicorne, isolate CBS 538.82, causal agent of cypress canker disease.</title>
        <authorList>
            <person name="Scali E."/>
            <person name="Rocca G.D."/>
            <person name="Danti R."/>
            <person name="Garbelotto M."/>
            <person name="Barberini S."/>
            <person name="Baroncelli R."/>
            <person name="Emiliani G."/>
        </authorList>
    </citation>
    <scope>NUCLEOTIDE SEQUENCE [LARGE SCALE GENOMIC DNA]</scope>
    <source>
        <strain evidence="3 4">BM-138-508</strain>
    </source>
</reference>
<evidence type="ECO:0000256" key="1">
    <source>
        <dbReference type="SAM" id="MobiDB-lite"/>
    </source>
</evidence>
<dbReference type="PANTHER" id="PTHR10652">
    <property type="entry name" value="ADENYLYL CYCLASE-ASSOCIATED PROTEIN"/>
    <property type="match status" value="1"/>
</dbReference>